<dbReference type="AlphaFoldDB" id="A0A1W1VW64"/>
<sequence>MPYAGLLTLAALVVMGILVGMWSQRRERQKGEQVEGGEEEQKFAPAGEGTVGGSRTVPSLDPQIAAVIAAAVTAASETSAFTVWTRPVTASNPWVLSGRQELQATLPLNLRWRSVR</sequence>
<keyword evidence="4" id="KW-1185">Reference proteome</keyword>
<reference evidence="3 4" key="1">
    <citation type="submission" date="2017-04" db="EMBL/GenBank/DDBJ databases">
        <authorList>
            <person name="Afonso C.L."/>
            <person name="Miller P.J."/>
            <person name="Scott M.A."/>
            <person name="Spackman E."/>
            <person name="Goraichik I."/>
            <person name="Dimitrov K.M."/>
            <person name="Suarez D.L."/>
            <person name="Swayne D.E."/>
        </authorList>
    </citation>
    <scope>NUCLEOTIDE SEQUENCE [LARGE SCALE GENOMIC DNA]</scope>
    <source>
        <strain evidence="3 4">ToBE</strain>
    </source>
</reference>
<dbReference type="OrthoDB" id="9922607at2"/>
<keyword evidence="2" id="KW-1133">Transmembrane helix</keyword>
<organism evidence="3 4">
    <name type="scientific">Thermanaeromonas toyohensis ToBE</name>
    <dbReference type="NCBI Taxonomy" id="698762"/>
    <lineage>
        <taxon>Bacteria</taxon>
        <taxon>Bacillati</taxon>
        <taxon>Bacillota</taxon>
        <taxon>Clostridia</taxon>
        <taxon>Neomoorellales</taxon>
        <taxon>Neomoorellaceae</taxon>
        <taxon>Thermanaeromonas</taxon>
    </lineage>
</organism>
<dbReference type="Proteomes" id="UP000192569">
    <property type="component" value="Chromosome I"/>
</dbReference>
<evidence type="ECO:0000256" key="2">
    <source>
        <dbReference type="SAM" id="Phobius"/>
    </source>
</evidence>
<proteinExistence type="predicted"/>
<feature type="region of interest" description="Disordered" evidence="1">
    <location>
        <begin position="28"/>
        <end position="57"/>
    </location>
</feature>
<feature type="transmembrane region" description="Helical" evidence="2">
    <location>
        <begin position="6"/>
        <end position="23"/>
    </location>
</feature>
<evidence type="ECO:0008006" key="5">
    <source>
        <dbReference type="Google" id="ProtNLM"/>
    </source>
</evidence>
<dbReference type="STRING" id="698762.SAMN00808754_1865"/>
<accession>A0A1W1VW64</accession>
<dbReference type="RefSeq" id="WP_084665457.1">
    <property type="nucleotide sequence ID" value="NZ_LT838272.1"/>
</dbReference>
<dbReference type="EMBL" id="LT838272">
    <property type="protein sequence ID" value="SMB97493.1"/>
    <property type="molecule type" value="Genomic_DNA"/>
</dbReference>
<evidence type="ECO:0000313" key="3">
    <source>
        <dbReference type="EMBL" id="SMB97493.1"/>
    </source>
</evidence>
<evidence type="ECO:0000256" key="1">
    <source>
        <dbReference type="SAM" id="MobiDB-lite"/>
    </source>
</evidence>
<keyword evidence="2" id="KW-0472">Membrane</keyword>
<protein>
    <recommendedName>
        <fullName evidence="5">Oxaloacetate decarboxylase, gamma chain</fullName>
    </recommendedName>
</protein>
<gene>
    <name evidence="3" type="ORF">SAMN00808754_1865</name>
</gene>
<name>A0A1W1VW64_9FIRM</name>
<keyword evidence="2" id="KW-0812">Transmembrane</keyword>
<evidence type="ECO:0000313" key="4">
    <source>
        <dbReference type="Proteomes" id="UP000192569"/>
    </source>
</evidence>